<comment type="caution">
    <text evidence="1">Lacks conserved residue(s) required for the propagation of feature annotation.</text>
</comment>
<dbReference type="InterPro" id="IPR024079">
    <property type="entry name" value="MetalloPept_cat_dom_sf"/>
</dbReference>
<dbReference type="InterPro" id="IPR006026">
    <property type="entry name" value="Peptidase_Metallo"/>
</dbReference>
<keyword evidence="1 2" id="KW-0479">Metal-binding</keyword>
<dbReference type="Pfam" id="PF01400">
    <property type="entry name" value="Astacin"/>
    <property type="match status" value="1"/>
</dbReference>
<dbReference type="Proteomes" id="UP001642540">
    <property type="component" value="Unassembled WGS sequence"/>
</dbReference>
<dbReference type="PROSITE" id="PS51864">
    <property type="entry name" value="ASTACIN"/>
    <property type="match status" value="1"/>
</dbReference>
<name>A0ABP1RZ74_9HEXA</name>
<keyword evidence="1 2" id="KW-0378">Hydrolase</keyword>
<feature type="active site" evidence="1">
    <location>
        <position position="145"/>
    </location>
</feature>
<evidence type="ECO:0000256" key="1">
    <source>
        <dbReference type="PROSITE-ProRule" id="PRU01211"/>
    </source>
</evidence>
<dbReference type="EMBL" id="CAXLJM020000124">
    <property type="protein sequence ID" value="CAL8139188.1"/>
    <property type="molecule type" value="Genomic_DNA"/>
</dbReference>
<feature type="domain" description="Peptidase M12A" evidence="3">
    <location>
        <begin position="51"/>
        <end position="240"/>
    </location>
</feature>
<evidence type="ECO:0000313" key="5">
    <source>
        <dbReference type="Proteomes" id="UP001642540"/>
    </source>
</evidence>
<feature type="binding site" evidence="1">
    <location>
        <position position="144"/>
    </location>
    <ligand>
        <name>Zn(2+)</name>
        <dbReference type="ChEBI" id="CHEBI:29105"/>
        <note>catalytic</note>
    </ligand>
</feature>
<feature type="binding site" evidence="1">
    <location>
        <position position="148"/>
    </location>
    <ligand>
        <name>Zn(2+)</name>
        <dbReference type="ChEBI" id="CHEBI:29105"/>
        <note>catalytic</note>
    </ligand>
</feature>
<comment type="caution">
    <text evidence="4">The sequence shown here is derived from an EMBL/GenBank/DDBJ whole genome shotgun (WGS) entry which is preliminary data.</text>
</comment>
<dbReference type="Gene3D" id="3.40.390.10">
    <property type="entry name" value="Collagenase (Catalytic Domain)"/>
    <property type="match status" value="1"/>
</dbReference>
<evidence type="ECO:0000256" key="2">
    <source>
        <dbReference type="RuleBase" id="RU361183"/>
    </source>
</evidence>
<comment type="cofactor">
    <cofactor evidence="1 2">
        <name>Zn(2+)</name>
        <dbReference type="ChEBI" id="CHEBI:29105"/>
    </cofactor>
    <text evidence="1 2">Binds 1 zinc ion per subunit.</text>
</comment>
<keyword evidence="5" id="KW-1185">Reference proteome</keyword>
<organism evidence="4 5">
    <name type="scientific">Orchesella dallaii</name>
    <dbReference type="NCBI Taxonomy" id="48710"/>
    <lineage>
        <taxon>Eukaryota</taxon>
        <taxon>Metazoa</taxon>
        <taxon>Ecdysozoa</taxon>
        <taxon>Arthropoda</taxon>
        <taxon>Hexapoda</taxon>
        <taxon>Collembola</taxon>
        <taxon>Entomobryomorpha</taxon>
        <taxon>Entomobryoidea</taxon>
        <taxon>Orchesellidae</taxon>
        <taxon>Orchesellinae</taxon>
        <taxon>Orchesella</taxon>
    </lineage>
</organism>
<dbReference type="SMART" id="SM00235">
    <property type="entry name" value="ZnMc"/>
    <property type="match status" value="1"/>
</dbReference>
<dbReference type="EC" id="3.4.24.-" evidence="2"/>
<reference evidence="4 5" key="1">
    <citation type="submission" date="2024-08" db="EMBL/GenBank/DDBJ databases">
        <authorList>
            <person name="Cucini C."/>
            <person name="Frati F."/>
        </authorList>
    </citation>
    <scope>NUCLEOTIDE SEQUENCE [LARGE SCALE GENOMIC DNA]</scope>
</reference>
<gene>
    <name evidence="4" type="ORF">ODALV1_LOCUS27722</name>
</gene>
<feature type="binding site" evidence="1">
    <location>
        <position position="154"/>
    </location>
    <ligand>
        <name>Zn(2+)</name>
        <dbReference type="ChEBI" id="CHEBI:29105"/>
        <note>catalytic</note>
    </ligand>
</feature>
<dbReference type="PANTHER" id="PTHR10127:SF850">
    <property type="entry name" value="METALLOENDOPEPTIDASE"/>
    <property type="match status" value="1"/>
</dbReference>
<keyword evidence="1 2" id="KW-0482">Metalloprotease</keyword>
<keyword evidence="1 2" id="KW-0645">Protease</keyword>
<evidence type="ECO:0000313" key="4">
    <source>
        <dbReference type="EMBL" id="CAL8139188.1"/>
    </source>
</evidence>
<proteinExistence type="predicted"/>
<dbReference type="PRINTS" id="PR00480">
    <property type="entry name" value="ASTACIN"/>
</dbReference>
<keyword evidence="1 2" id="KW-0862">Zinc</keyword>
<sequence length="410" mass="46121">MGKISLRFCRLQISLAKLLAAQFFVLMVPVPTYGYVCNVPNEWFRGLNNTRAHTANGALWPNGVVKYTLHSSLSNRDRVTIWKAFTEFHEKTCIRFQPRQNGDPDFTEILTDDDVCGLAEVCKIGGYQFTKFGQGCRNVETMIHELGHTLCLYHEQQRKDRDEYLSFQGCPQQEILPIEEDGQDTSTLGLYDYASQMHYQCGFCDGGWPRSPSVTKCGDDATTGLSLLDADNLNRIYNCQGCFRHRWKKMEQLTSQDRKNVHSFGYKNSFGYLYPCRALVNGEIAVGKYSRSRRVCSVSNQGKLYELKHGAEVLTIPGGRTQRGATYKLVRSGSVSPNYLVANAVNAGRLNEAEGGAQTFIAYATLRKGFWHKEDVIGKVATFEGELGNAKFSVGERELASENYFVLTCT</sequence>
<accession>A0ABP1RZ74</accession>
<dbReference type="SUPFAM" id="SSF55486">
    <property type="entry name" value="Metalloproteases ('zincins'), catalytic domain"/>
    <property type="match status" value="1"/>
</dbReference>
<evidence type="ECO:0000259" key="3">
    <source>
        <dbReference type="PROSITE" id="PS51864"/>
    </source>
</evidence>
<protein>
    <recommendedName>
        <fullName evidence="2">Metalloendopeptidase</fullName>
        <ecNumber evidence="2">3.4.24.-</ecNumber>
    </recommendedName>
</protein>
<dbReference type="PANTHER" id="PTHR10127">
    <property type="entry name" value="DISCOIDIN, CUB, EGF, LAMININ , AND ZINC METALLOPROTEASE DOMAIN CONTAINING"/>
    <property type="match status" value="1"/>
</dbReference>
<dbReference type="InterPro" id="IPR001506">
    <property type="entry name" value="Peptidase_M12A"/>
</dbReference>